<dbReference type="KEGG" id="wei:EQG49_08120"/>
<accession>A0A4V1AIR6</accession>
<sequence length="87" mass="9803">MKLFILNEVKDQIADKEFDEMLYTHDSDGKSVMALLFVDGDNGTVPFDVEFYSVIGEEFSKKITAVTPSGYANIDFRWATNEVLGVE</sequence>
<reference evidence="2" key="1">
    <citation type="submission" date="2019-03" db="EMBL/GenBank/DDBJ databases">
        <title>Weissella sp. 26KH-42 Genome sequencing.</title>
        <authorList>
            <person name="Heo J."/>
            <person name="Kim S.-J."/>
            <person name="Kim J.-S."/>
            <person name="Hong S.-B."/>
            <person name="Kwon S.-W."/>
        </authorList>
    </citation>
    <scope>NUCLEOTIDE SEQUENCE [LARGE SCALE GENOMIC DNA]</scope>
    <source>
        <strain evidence="2">26KH-42</strain>
    </source>
</reference>
<dbReference type="Proteomes" id="UP000292886">
    <property type="component" value="Chromosome"/>
</dbReference>
<evidence type="ECO:0000313" key="2">
    <source>
        <dbReference type="Proteomes" id="UP000292886"/>
    </source>
</evidence>
<dbReference type="EMBL" id="CP037940">
    <property type="protein sequence ID" value="QBO36435.1"/>
    <property type="molecule type" value="Genomic_DNA"/>
</dbReference>
<dbReference type="AlphaFoldDB" id="A0A4V1AIR6"/>
<evidence type="ECO:0000313" key="1">
    <source>
        <dbReference type="EMBL" id="QBO36435.1"/>
    </source>
</evidence>
<name>A0A4V1AIR6_9LACO</name>
<organism evidence="1 2">
    <name type="scientific">Periweissella cryptocerci</name>
    <dbReference type="NCBI Taxonomy" id="2506420"/>
    <lineage>
        <taxon>Bacteria</taxon>
        <taxon>Bacillati</taxon>
        <taxon>Bacillota</taxon>
        <taxon>Bacilli</taxon>
        <taxon>Lactobacillales</taxon>
        <taxon>Lactobacillaceae</taxon>
        <taxon>Periweissella</taxon>
    </lineage>
</organism>
<dbReference type="RefSeq" id="WP_133363512.1">
    <property type="nucleotide sequence ID" value="NZ_CP037940.1"/>
</dbReference>
<proteinExistence type="predicted"/>
<protein>
    <submittedName>
        <fullName evidence="1">Uncharacterized protein</fullName>
    </submittedName>
</protein>
<keyword evidence="2" id="KW-1185">Reference proteome</keyword>
<gene>
    <name evidence="1" type="ORF">EQG49_08120</name>
</gene>